<dbReference type="EC" id="5.4.99.-" evidence="5"/>
<dbReference type="Pfam" id="PF01479">
    <property type="entry name" value="S4"/>
    <property type="match status" value="1"/>
</dbReference>
<evidence type="ECO:0000256" key="3">
    <source>
        <dbReference type="ARBA" id="ARBA00023235"/>
    </source>
</evidence>
<reference evidence="7 8" key="1">
    <citation type="submission" date="2016-10" db="EMBL/GenBank/DDBJ databases">
        <authorList>
            <person name="de Groot N.N."/>
        </authorList>
    </citation>
    <scope>NUCLEOTIDE SEQUENCE [LARGE SCALE GENOMIC DNA]</scope>
    <source>
        <strain evidence="7 8">743A</strain>
    </source>
</reference>
<dbReference type="InterPro" id="IPR020094">
    <property type="entry name" value="TruA/RsuA/RluB/E/F_N"/>
</dbReference>
<dbReference type="InterPro" id="IPR018496">
    <property type="entry name" value="PsdUridine_synth_RsuA/RluB_CS"/>
</dbReference>
<dbReference type="OrthoDB" id="9807213at2"/>
<dbReference type="SUPFAM" id="SSF55120">
    <property type="entry name" value="Pseudouridine synthase"/>
    <property type="match status" value="1"/>
</dbReference>
<protein>
    <recommendedName>
        <fullName evidence="5">Pseudouridine synthase</fullName>
        <ecNumber evidence="5">5.4.99.-</ecNumber>
    </recommendedName>
</protein>
<dbReference type="InterPro" id="IPR050343">
    <property type="entry name" value="RsuA_PseudoU_synthase"/>
</dbReference>
<dbReference type="GO" id="GO:0000455">
    <property type="term" value="P:enzyme-directed rRNA pseudouridine synthesis"/>
    <property type="evidence" value="ECO:0007669"/>
    <property type="project" value="UniProtKB-ARBA"/>
</dbReference>
<dbReference type="PROSITE" id="PS01149">
    <property type="entry name" value="PSI_RSU"/>
    <property type="match status" value="1"/>
</dbReference>
<dbReference type="AlphaFoldDB" id="A0A1I6KYM2"/>
<sequence length="238" mass="27342">MSNMRLDKFLSEMGFGTRTEVKQFIKKKFVSVNGEIARKPEMKINPQEDQVLFQDEVVAYKKFEYIMLNKPSGVVSATEDKRDKTVIDLVEDAVRKDLFPVGRLDKDTEGLLLLTNDGILAHQLLSPKKHVNKIYFAKVQGEVTEEDVQLFAKGFQVEDEFFAMPSKLTVLEKNMVSQVELTIVEGKFHQVKRMFAAIGKEVLYLKRIQMGKLCLDDTLALGEYRELTQEELDLLKDK</sequence>
<evidence type="ECO:0000256" key="4">
    <source>
        <dbReference type="PROSITE-ProRule" id="PRU00182"/>
    </source>
</evidence>
<accession>A0A1I6KYM2</accession>
<comment type="similarity">
    <text evidence="1 5">Belongs to the pseudouridine synthase RsuA family.</text>
</comment>
<dbReference type="InterPro" id="IPR042092">
    <property type="entry name" value="PsdUridine_s_RsuA/RluB/E/F_cat"/>
</dbReference>
<dbReference type="InterPro" id="IPR036986">
    <property type="entry name" value="S4_RNA-bd_sf"/>
</dbReference>
<dbReference type="GO" id="GO:0120159">
    <property type="term" value="F:rRNA pseudouridine synthase activity"/>
    <property type="evidence" value="ECO:0007669"/>
    <property type="project" value="UniProtKB-ARBA"/>
</dbReference>
<dbReference type="InterPro" id="IPR020103">
    <property type="entry name" value="PsdUridine_synth_cat_dom_sf"/>
</dbReference>
<dbReference type="GO" id="GO:0003723">
    <property type="term" value="F:RNA binding"/>
    <property type="evidence" value="ECO:0007669"/>
    <property type="project" value="UniProtKB-KW"/>
</dbReference>
<evidence type="ECO:0000259" key="6">
    <source>
        <dbReference type="SMART" id="SM00363"/>
    </source>
</evidence>
<dbReference type="GO" id="GO:0005829">
    <property type="term" value="C:cytosol"/>
    <property type="evidence" value="ECO:0007669"/>
    <property type="project" value="UniProtKB-ARBA"/>
</dbReference>
<dbReference type="SUPFAM" id="SSF55174">
    <property type="entry name" value="Alpha-L RNA-binding motif"/>
    <property type="match status" value="1"/>
</dbReference>
<dbReference type="PROSITE" id="PS50889">
    <property type="entry name" value="S4"/>
    <property type="match status" value="1"/>
</dbReference>
<keyword evidence="8" id="KW-1185">Reference proteome</keyword>
<dbReference type="Gene3D" id="3.30.70.1560">
    <property type="entry name" value="Alpha-L RNA-binding motif"/>
    <property type="match status" value="1"/>
</dbReference>
<dbReference type="Gene3D" id="3.10.290.10">
    <property type="entry name" value="RNA-binding S4 domain"/>
    <property type="match status" value="1"/>
</dbReference>
<dbReference type="PANTHER" id="PTHR47683:SF4">
    <property type="entry name" value="PSEUDOURIDINE SYNTHASE"/>
    <property type="match status" value="1"/>
</dbReference>
<proteinExistence type="inferred from homology"/>
<dbReference type="CDD" id="cd00165">
    <property type="entry name" value="S4"/>
    <property type="match status" value="1"/>
</dbReference>
<name>A0A1I6KYM2_9FIRM</name>
<evidence type="ECO:0000313" key="8">
    <source>
        <dbReference type="Proteomes" id="UP000199659"/>
    </source>
</evidence>
<dbReference type="EMBL" id="FOYZ01000011">
    <property type="protein sequence ID" value="SFR96098.1"/>
    <property type="molecule type" value="Genomic_DNA"/>
</dbReference>
<evidence type="ECO:0000256" key="5">
    <source>
        <dbReference type="RuleBase" id="RU003887"/>
    </source>
</evidence>
<dbReference type="RefSeq" id="WP_092562062.1">
    <property type="nucleotide sequence ID" value="NZ_FOYZ01000011.1"/>
</dbReference>
<keyword evidence="2 4" id="KW-0694">RNA-binding</keyword>
<dbReference type="InterPro" id="IPR000748">
    <property type="entry name" value="PsdUridine_synth_RsuA/RluB/E/F"/>
</dbReference>
<evidence type="ECO:0000313" key="7">
    <source>
        <dbReference type="EMBL" id="SFR96098.1"/>
    </source>
</evidence>
<gene>
    <name evidence="7" type="ORF">SAMN05661086_02876</name>
</gene>
<dbReference type="Gene3D" id="3.30.70.580">
    <property type="entry name" value="Pseudouridine synthase I, catalytic domain, N-terminal subdomain"/>
    <property type="match status" value="1"/>
</dbReference>
<dbReference type="FunFam" id="3.30.70.1560:FF:000001">
    <property type="entry name" value="Pseudouridine synthase"/>
    <property type="match status" value="1"/>
</dbReference>
<dbReference type="Proteomes" id="UP000199659">
    <property type="component" value="Unassembled WGS sequence"/>
</dbReference>
<dbReference type="InterPro" id="IPR006145">
    <property type="entry name" value="PsdUridine_synth_RsuA/RluA"/>
</dbReference>
<evidence type="ECO:0000256" key="2">
    <source>
        <dbReference type="ARBA" id="ARBA00022884"/>
    </source>
</evidence>
<dbReference type="PANTHER" id="PTHR47683">
    <property type="entry name" value="PSEUDOURIDINE SYNTHASE FAMILY PROTEIN-RELATED"/>
    <property type="match status" value="1"/>
</dbReference>
<dbReference type="STRING" id="37658.SAMN05661086_02876"/>
<feature type="domain" description="RNA-binding S4" evidence="6">
    <location>
        <begin position="4"/>
        <end position="62"/>
    </location>
</feature>
<dbReference type="NCBIfam" id="TIGR00093">
    <property type="entry name" value="pseudouridine synthase"/>
    <property type="match status" value="1"/>
</dbReference>
<dbReference type="SMART" id="SM00363">
    <property type="entry name" value="S4"/>
    <property type="match status" value="1"/>
</dbReference>
<evidence type="ECO:0000256" key="1">
    <source>
        <dbReference type="ARBA" id="ARBA00008348"/>
    </source>
</evidence>
<dbReference type="CDD" id="cd02553">
    <property type="entry name" value="PseudoU_synth_RsuA"/>
    <property type="match status" value="1"/>
</dbReference>
<keyword evidence="3 5" id="KW-0413">Isomerase</keyword>
<dbReference type="Pfam" id="PF00849">
    <property type="entry name" value="PseudoU_synth_2"/>
    <property type="match status" value="1"/>
</dbReference>
<organism evidence="7 8">
    <name type="scientific">Anaeromicropila populeti</name>
    <dbReference type="NCBI Taxonomy" id="37658"/>
    <lineage>
        <taxon>Bacteria</taxon>
        <taxon>Bacillati</taxon>
        <taxon>Bacillota</taxon>
        <taxon>Clostridia</taxon>
        <taxon>Lachnospirales</taxon>
        <taxon>Lachnospiraceae</taxon>
        <taxon>Anaeromicropila</taxon>
    </lineage>
</organism>
<dbReference type="InterPro" id="IPR002942">
    <property type="entry name" value="S4_RNA-bd"/>
</dbReference>